<keyword evidence="2" id="KW-1185">Reference proteome</keyword>
<dbReference type="RefSeq" id="WP_265282820.1">
    <property type="nucleotide sequence ID" value="NZ_QZCW01000003.1"/>
</dbReference>
<reference evidence="2" key="1">
    <citation type="submission" date="2023-07" db="EMBL/GenBank/DDBJ databases">
        <title>Verminephrobacter genomes.</title>
        <authorList>
            <person name="Lund M.B."/>
        </authorList>
    </citation>
    <scope>NUCLEOTIDE SEQUENCE [LARGE SCALE GENOMIC DNA]</scope>
    <source>
        <strain evidence="2">AtM5-05</strain>
    </source>
</reference>
<dbReference type="EMBL" id="QZCW01000003">
    <property type="protein sequence ID" value="MCW5322628.1"/>
    <property type="molecule type" value="Genomic_DNA"/>
</dbReference>
<gene>
    <name evidence="1" type="ORF">D5039_16170</name>
</gene>
<comment type="caution">
    <text evidence="1">The sequence shown here is derived from an EMBL/GenBank/DDBJ whole genome shotgun (WGS) entry which is preliminary data.</text>
</comment>
<sequence length="127" mass="13400">MRYADGQGGFSDALGGQGDGAHIEKLINAAAIEVANEAEKKPKLATLQAWIAANRAMLELEANSSSTRSIIIGTSFISLALIDGKFPTKSAAGAVNIPGVRTWVPPSKIRALGGHRHHWHLSLTAHP</sequence>
<name>A0ABT3KWD2_9BURK</name>
<protein>
    <submittedName>
        <fullName evidence="1">Uncharacterized protein</fullName>
    </submittedName>
</protein>
<dbReference type="Proteomes" id="UP001208935">
    <property type="component" value="Unassembled WGS sequence"/>
</dbReference>
<evidence type="ECO:0000313" key="1">
    <source>
        <dbReference type="EMBL" id="MCW5322628.1"/>
    </source>
</evidence>
<accession>A0ABT3KWD2</accession>
<proteinExistence type="predicted"/>
<organism evidence="1 2">
    <name type="scientific">Verminephrobacter aporrectodeae subsp. tuberculatae</name>
    <dbReference type="NCBI Taxonomy" id="1110392"/>
    <lineage>
        <taxon>Bacteria</taxon>
        <taxon>Pseudomonadati</taxon>
        <taxon>Pseudomonadota</taxon>
        <taxon>Betaproteobacteria</taxon>
        <taxon>Burkholderiales</taxon>
        <taxon>Comamonadaceae</taxon>
        <taxon>Verminephrobacter</taxon>
    </lineage>
</organism>
<evidence type="ECO:0000313" key="2">
    <source>
        <dbReference type="Proteomes" id="UP001208935"/>
    </source>
</evidence>